<dbReference type="EMBL" id="BMGL01000002">
    <property type="protein sequence ID" value="GGE05361.1"/>
    <property type="molecule type" value="Genomic_DNA"/>
</dbReference>
<accession>A0A916ZPN7</accession>
<keyword evidence="10" id="KW-0378">Hydrolase</keyword>
<evidence type="ECO:0000256" key="6">
    <source>
        <dbReference type="ARBA" id="ARBA00023125"/>
    </source>
</evidence>
<evidence type="ECO:0000256" key="4">
    <source>
        <dbReference type="ARBA" id="ARBA00022691"/>
    </source>
</evidence>
<proteinExistence type="predicted"/>
<evidence type="ECO:0000256" key="1">
    <source>
        <dbReference type="ARBA" id="ARBA00011900"/>
    </source>
</evidence>
<dbReference type="GO" id="GO:0009007">
    <property type="term" value="F:site-specific DNA-methyltransferase (adenine-specific) activity"/>
    <property type="evidence" value="ECO:0007669"/>
    <property type="project" value="UniProtKB-EC"/>
</dbReference>
<dbReference type="GO" id="GO:0004519">
    <property type="term" value="F:endonuclease activity"/>
    <property type="evidence" value="ECO:0007669"/>
    <property type="project" value="UniProtKB-KW"/>
</dbReference>
<keyword evidence="3" id="KW-0808">Transferase</keyword>
<evidence type="ECO:0000256" key="7">
    <source>
        <dbReference type="ARBA" id="ARBA00047942"/>
    </source>
</evidence>
<protein>
    <recommendedName>
        <fullName evidence="1">site-specific DNA-methyltransferase (adenine-specific)</fullName>
        <ecNumber evidence="1">2.1.1.72</ecNumber>
    </recommendedName>
</protein>
<dbReference type="AlphaFoldDB" id="A0A916ZPN7"/>
<dbReference type="InterPro" id="IPR011639">
    <property type="entry name" value="MethylTrfase_TaqI-like_dom"/>
</dbReference>
<dbReference type="GO" id="GO:0009307">
    <property type="term" value="P:DNA restriction-modification system"/>
    <property type="evidence" value="ECO:0007669"/>
    <property type="project" value="UniProtKB-KW"/>
</dbReference>
<dbReference type="Gene3D" id="3.40.50.150">
    <property type="entry name" value="Vaccinia Virus protein VP39"/>
    <property type="match status" value="1"/>
</dbReference>
<dbReference type="SUPFAM" id="SSF53335">
    <property type="entry name" value="S-adenosyl-L-methionine-dependent methyltransferases"/>
    <property type="match status" value="1"/>
</dbReference>
<keyword evidence="6" id="KW-0238">DNA-binding</keyword>
<dbReference type="InterPro" id="IPR025931">
    <property type="entry name" value="TaqI_C"/>
</dbReference>
<dbReference type="GO" id="GO:0032259">
    <property type="term" value="P:methylation"/>
    <property type="evidence" value="ECO:0007669"/>
    <property type="project" value="UniProtKB-KW"/>
</dbReference>
<comment type="catalytic activity">
    <reaction evidence="7">
        <text>a 2'-deoxyadenosine in DNA + S-adenosyl-L-methionine = an N(6)-methyl-2'-deoxyadenosine in DNA + S-adenosyl-L-homocysteine + H(+)</text>
        <dbReference type="Rhea" id="RHEA:15197"/>
        <dbReference type="Rhea" id="RHEA-COMP:12418"/>
        <dbReference type="Rhea" id="RHEA-COMP:12419"/>
        <dbReference type="ChEBI" id="CHEBI:15378"/>
        <dbReference type="ChEBI" id="CHEBI:57856"/>
        <dbReference type="ChEBI" id="CHEBI:59789"/>
        <dbReference type="ChEBI" id="CHEBI:90615"/>
        <dbReference type="ChEBI" id="CHEBI:90616"/>
        <dbReference type="EC" id="2.1.1.72"/>
    </reaction>
</comment>
<feature type="domain" description="Type II methyltransferase M.TaqI-like" evidence="8">
    <location>
        <begin position="491"/>
        <end position="662"/>
    </location>
</feature>
<feature type="domain" description="TaqI-like C-terminal specificity" evidence="9">
    <location>
        <begin position="764"/>
        <end position="881"/>
    </location>
</feature>
<keyword evidence="5" id="KW-0680">Restriction system</keyword>
<dbReference type="EC" id="2.1.1.72" evidence="1"/>
<name>A0A916ZPN7_9FLAO</name>
<keyword evidence="10" id="KW-0540">Nuclease</keyword>
<dbReference type="PRINTS" id="PR00507">
    <property type="entry name" value="N12N6MTFRASE"/>
</dbReference>
<keyword evidence="2" id="KW-0489">Methyltransferase</keyword>
<dbReference type="PANTHER" id="PTHR33841:SF1">
    <property type="entry name" value="DNA METHYLTRANSFERASE A"/>
    <property type="match status" value="1"/>
</dbReference>
<keyword evidence="11" id="KW-1185">Reference proteome</keyword>
<evidence type="ECO:0000256" key="3">
    <source>
        <dbReference type="ARBA" id="ARBA00022679"/>
    </source>
</evidence>
<dbReference type="InterPro" id="IPR029063">
    <property type="entry name" value="SAM-dependent_MTases_sf"/>
</dbReference>
<keyword evidence="4" id="KW-0949">S-adenosyl-L-methionine</keyword>
<dbReference type="GO" id="GO:0003677">
    <property type="term" value="F:DNA binding"/>
    <property type="evidence" value="ECO:0007669"/>
    <property type="project" value="UniProtKB-KW"/>
</dbReference>
<gene>
    <name evidence="10" type="ORF">GCM10010831_03810</name>
</gene>
<dbReference type="Pfam" id="PF07669">
    <property type="entry name" value="Eco57I"/>
    <property type="match status" value="1"/>
</dbReference>
<sequence length="1008" mass="117106">MALFQSTVVQKYLKAQDQNELQHKWEAFQAHFHNPSIQQNIRNAKEEQYQEGFLRDLFVNILGYTLNPDTNFNLTTELKNVKDAKKADGGILVKDKVVGVIELKGTNTTDLSKVETQAFGYKNNQTNCTYVITSNFEKLRFYIDNAIEHQAFNLFELTQAQFNLMYLCLAYKNISKDTPKKIKTDSLSQEDAVTKQLYKDYSLFKRELFNNLTQLNPDVDALLLFKKSQKLLDRFLFLFFAEDRHLLPPNSVRMILKQWKQLQELDAYTPLYKRFKKYFGYLNSGHKGKQYDVYPYNGGLFKPDEVLDKISIDDDLLYKHTLKLSEYDFDSEVDVNILGHIFENSLNEIEEIQTQLEENYSSPNGFKPIETVSKRKKDGVFYTPKYITKYIVENTVGKLCEEQKETLNLVEDDYQLNRKKKTKEQLLQKLKDYRDWLLQLTIVDPACGSGAFLNEALNFLIAEHQYVDELETKLMGGGLIFPNVENSILENNLYGVDINNESVEIAKLSLWLRTAQPNRKLNDLSGNIKCGNSLIDDPEVAGDKAFNWEKEFPQVFAKASAEQGRSSGFDVVIGNPPYVPAELISQKDKNYLDKKYVSAFGRINLYPLFYEKGIKILKYNGILSYITPYTILKNKYFVESRKFILQNSSILNLIDFKGEIVFADAAVDSIILTLEKSLNDNSEFKYVGDTSKFIIGDYSYINVKQKSILNKKDFSFNISIHDALIKRLSEGCKPMKEIVNFKQGIITGGNKKFLTDLEDETTEKVITGSNFNRYFITNSLEYIKYLPEKLHRPRTRDIFEVSEKILLRQTSSFPICTIDYNQLYSLDTVHNGILIDQNFLIEYVVALLNSKFFKFLYENSINETGKIFAQVKIIYVAELPIKKSDKEIQLSFREITVQILSLNKDLEVVSSKFQRNLQRQFPEELEKLPKKLQDWYELSFADFIKELKKKKIKLSLSQEAEWEDYFLAEQQKATSLKNQIDQTDKEIDQMVYELYGLTDEEIKIVEES</sequence>
<dbReference type="Proteomes" id="UP000599688">
    <property type="component" value="Unassembled WGS sequence"/>
</dbReference>
<organism evidence="10 11">
    <name type="scientific">Psychroflexus salis</name>
    <dbReference type="NCBI Taxonomy" id="1526574"/>
    <lineage>
        <taxon>Bacteria</taxon>
        <taxon>Pseudomonadati</taxon>
        <taxon>Bacteroidota</taxon>
        <taxon>Flavobacteriia</taxon>
        <taxon>Flavobacteriales</taxon>
        <taxon>Flavobacteriaceae</taxon>
        <taxon>Psychroflexus</taxon>
    </lineage>
</organism>
<dbReference type="PANTHER" id="PTHR33841">
    <property type="entry name" value="DNA METHYLTRANSFERASE YEEA-RELATED"/>
    <property type="match status" value="1"/>
</dbReference>
<reference evidence="10 11" key="1">
    <citation type="journal article" date="2014" name="Int. J. Syst. Evol. Microbiol.">
        <title>Complete genome sequence of Corynebacterium casei LMG S-19264T (=DSM 44701T), isolated from a smear-ripened cheese.</title>
        <authorList>
            <consortium name="US DOE Joint Genome Institute (JGI-PGF)"/>
            <person name="Walter F."/>
            <person name="Albersmeier A."/>
            <person name="Kalinowski J."/>
            <person name="Ruckert C."/>
        </authorList>
    </citation>
    <scope>NUCLEOTIDE SEQUENCE [LARGE SCALE GENOMIC DNA]</scope>
    <source>
        <strain evidence="10 11">CGMCC 1.12925</strain>
    </source>
</reference>
<dbReference type="PROSITE" id="PS00092">
    <property type="entry name" value="N6_MTASE"/>
    <property type="match status" value="1"/>
</dbReference>
<keyword evidence="10" id="KW-0255">Endonuclease</keyword>
<dbReference type="InterPro" id="IPR002052">
    <property type="entry name" value="DNA_methylase_N6_adenine_CS"/>
</dbReference>
<comment type="caution">
    <text evidence="10">The sequence shown here is derived from an EMBL/GenBank/DDBJ whole genome shotgun (WGS) entry which is preliminary data.</text>
</comment>
<evidence type="ECO:0000259" key="9">
    <source>
        <dbReference type="Pfam" id="PF12950"/>
    </source>
</evidence>
<dbReference type="InterPro" id="IPR050953">
    <property type="entry name" value="N4_N6_ade-DNA_methylase"/>
</dbReference>
<evidence type="ECO:0000256" key="2">
    <source>
        <dbReference type="ARBA" id="ARBA00022603"/>
    </source>
</evidence>
<evidence type="ECO:0000313" key="10">
    <source>
        <dbReference type="EMBL" id="GGE05361.1"/>
    </source>
</evidence>
<dbReference type="Pfam" id="PF12950">
    <property type="entry name" value="TaqI_C"/>
    <property type="match status" value="1"/>
</dbReference>
<dbReference type="RefSeq" id="WP_188405072.1">
    <property type="nucleotide sequence ID" value="NZ_BMGL01000002.1"/>
</dbReference>
<evidence type="ECO:0000313" key="11">
    <source>
        <dbReference type="Proteomes" id="UP000599688"/>
    </source>
</evidence>
<evidence type="ECO:0000256" key="5">
    <source>
        <dbReference type="ARBA" id="ARBA00022747"/>
    </source>
</evidence>
<evidence type="ECO:0000259" key="8">
    <source>
        <dbReference type="Pfam" id="PF07669"/>
    </source>
</evidence>